<organism evidence="1">
    <name type="scientific">Aphanomyces astaci</name>
    <name type="common">Crayfish plague agent</name>
    <dbReference type="NCBI Taxonomy" id="112090"/>
    <lineage>
        <taxon>Eukaryota</taxon>
        <taxon>Sar</taxon>
        <taxon>Stramenopiles</taxon>
        <taxon>Oomycota</taxon>
        <taxon>Saprolegniomycetes</taxon>
        <taxon>Saprolegniales</taxon>
        <taxon>Verrucalvaceae</taxon>
        <taxon>Aphanomyces</taxon>
    </lineage>
</organism>
<accession>W4FEX8</accession>
<dbReference type="AlphaFoldDB" id="W4FEX8"/>
<protein>
    <submittedName>
        <fullName evidence="1">Uncharacterized protein</fullName>
    </submittedName>
</protein>
<evidence type="ECO:0000313" key="1">
    <source>
        <dbReference type="EMBL" id="ETV65381.1"/>
    </source>
</evidence>
<sequence>MSWLKHVRSSKRRKCQHLKNELLDASEAIARKFRHDTDELLCSLYLRDQSLAYLERDFTKITAWAVPCRDAAPCVLRTLTRNAVWMPLWGAARDGDPLEEESRESEANVDLSTQTSARVYRRTLRKSMTKSTDPAWAALQTKRHFLEETTEGLIALHLWKLYYSDLNCRHDQE</sequence>
<name>W4FEX8_APHAT</name>
<proteinExistence type="predicted"/>
<dbReference type="EMBL" id="KI913238">
    <property type="protein sequence ID" value="ETV65381.1"/>
    <property type="molecule type" value="Genomic_DNA"/>
</dbReference>
<dbReference type="RefSeq" id="XP_009845126.1">
    <property type="nucleotide sequence ID" value="XM_009846824.1"/>
</dbReference>
<dbReference type="GeneID" id="20819868"/>
<reference evidence="1" key="1">
    <citation type="submission" date="2013-12" db="EMBL/GenBank/DDBJ databases">
        <title>The Genome Sequence of Aphanomyces astaci APO3.</title>
        <authorList>
            <consortium name="The Broad Institute Genomics Platform"/>
            <person name="Russ C."/>
            <person name="Tyler B."/>
            <person name="van West P."/>
            <person name="Dieguez-Uribeondo J."/>
            <person name="Young S.K."/>
            <person name="Zeng Q."/>
            <person name="Gargeya S."/>
            <person name="Fitzgerald M."/>
            <person name="Abouelleil A."/>
            <person name="Alvarado L."/>
            <person name="Chapman S.B."/>
            <person name="Gainer-Dewar J."/>
            <person name="Goldberg J."/>
            <person name="Griggs A."/>
            <person name="Gujja S."/>
            <person name="Hansen M."/>
            <person name="Howarth C."/>
            <person name="Imamovic A."/>
            <person name="Ireland A."/>
            <person name="Larimer J."/>
            <person name="McCowan C."/>
            <person name="Murphy C."/>
            <person name="Pearson M."/>
            <person name="Poon T.W."/>
            <person name="Priest M."/>
            <person name="Roberts A."/>
            <person name="Saif S."/>
            <person name="Shea T."/>
            <person name="Sykes S."/>
            <person name="Wortman J."/>
            <person name="Nusbaum C."/>
            <person name="Birren B."/>
        </authorList>
    </citation>
    <scope>NUCLEOTIDE SEQUENCE [LARGE SCALE GENOMIC DNA]</scope>
    <source>
        <strain evidence="1">APO3</strain>
    </source>
</reference>
<dbReference type="VEuPathDB" id="FungiDB:H257_17872"/>
<gene>
    <name evidence="1" type="ORF">H257_17872</name>
</gene>